<name>A0A8H7DP92_9AGAR</name>
<accession>A0A8H7DP92</accession>
<reference evidence="1" key="1">
    <citation type="submission" date="2020-05" db="EMBL/GenBank/DDBJ databases">
        <title>Mycena genomes resolve the evolution of fungal bioluminescence.</title>
        <authorList>
            <person name="Tsai I.J."/>
        </authorList>
    </citation>
    <scope>NUCLEOTIDE SEQUENCE</scope>
    <source>
        <strain evidence="1">160909Yilan</strain>
    </source>
</reference>
<evidence type="ECO:0000313" key="2">
    <source>
        <dbReference type="Proteomes" id="UP000623467"/>
    </source>
</evidence>
<gene>
    <name evidence="1" type="ORF">MSAN_00271600</name>
</gene>
<dbReference type="AlphaFoldDB" id="A0A8H7DP92"/>
<protein>
    <submittedName>
        <fullName evidence="1">Uncharacterized protein</fullName>
    </submittedName>
</protein>
<dbReference type="EMBL" id="JACAZH010000001">
    <property type="protein sequence ID" value="KAF7378446.1"/>
    <property type="molecule type" value="Genomic_DNA"/>
</dbReference>
<organism evidence="1 2">
    <name type="scientific">Mycena sanguinolenta</name>
    <dbReference type="NCBI Taxonomy" id="230812"/>
    <lineage>
        <taxon>Eukaryota</taxon>
        <taxon>Fungi</taxon>
        <taxon>Dikarya</taxon>
        <taxon>Basidiomycota</taxon>
        <taxon>Agaricomycotina</taxon>
        <taxon>Agaricomycetes</taxon>
        <taxon>Agaricomycetidae</taxon>
        <taxon>Agaricales</taxon>
        <taxon>Marasmiineae</taxon>
        <taxon>Mycenaceae</taxon>
        <taxon>Mycena</taxon>
    </lineage>
</organism>
<dbReference type="Proteomes" id="UP000623467">
    <property type="component" value="Unassembled WGS sequence"/>
</dbReference>
<dbReference type="OrthoDB" id="3032427at2759"/>
<comment type="caution">
    <text evidence="1">The sequence shown here is derived from an EMBL/GenBank/DDBJ whole genome shotgun (WGS) entry which is preliminary data.</text>
</comment>
<evidence type="ECO:0000313" key="1">
    <source>
        <dbReference type="EMBL" id="KAF7378446.1"/>
    </source>
</evidence>
<proteinExistence type="predicted"/>
<sequence length="529" mass="59819">MKPREGADDVVIKHYKKEALKLFCILAKRSFFLTLDGMERNTLQELLQAFETMPQDQEVHFDALNKFANLAFERGWDHTGAAYELVELANSVHVGTFGPKNGSDEEEEDTDDEYVAKKINLVVNAHAISLPRAQIPALRELGTLDQYGPVVQDCFFALAKVAQVRPLFVPEKVEFEFFRAMLRFVDGSYENHKRYNNIYDQCISRNFSPPTAVMINDYTPWTAVRFISSPLHPSFSNFPLQRSSTPTQAAHKRPAEVELARSDKVKTARLEFSELGVMNRKETPNEETNGLREDAMIDNDEKADNAKDSDGKTSLSLITKTIADFGTNATEAGAILVRIREHARNGIYIEHRPLHHTSDQSKKKRLTPFREGFVSLNSFFKHITRTHELWLGLVVTPVNYGVGVSHERLLSGGNHAVVVGVIYGRNSHSRALLVWDVHVVDTDQQKSKASLHKKTLVAIERARNHRDQRTPKFYSFWINNGLDVNDSAISLRLSLEQILSMAVNGLDIRWGDEGELVSIGGFQRVDDTD</sequence>
<keyword evidence="2" id="KW-1185">Reference proteome</keyword>